<reference evidence="2 3" key="1">
    <citation type="submission" date="2024-05" db="EMBL/GenBank/DDBJ databases">
        <authorList>
            <person name="Wallberg A."/>
        </authorList>
    </citation>
    <scope>NUCLEOTIDE SEQUENCE [LARGE SCALE GENOMIC DNA]</scope>
</reference>
<sequence length="178" mass="19611">QRQHFTGILQRIHSPELEPSNILLIVNNCKQYMSPYSLALLIVLCGAASFALALVSQQPVIALLLWFVVAVIILLIRQFEKNHQANENDNSGQVIPTSAVDAESPPAYDVVIKSPPPYIIYPDHGIVSYPAGSMYYCYCGSDSAASPCKHLNQSDPFLPSYSEAVNVFTYGTDKNIHL</sequence>
<feature type="non-terminal residue" evidence="2">
    <location>
        <position position="1"/>
    </location>
</feature>
<evidence type="ECO:0008006" key="4">
    <source>
        <dbReference type="Google" id="ProtNLM"/>
    </source>
</evidence>
<name>A0AAV2Q485_MEGNR</name>
<evidence type="ECO:0000313" key="2">
    <source>
        <dbReference type="EMBL" id="CAL4069261.1"/>
    </source>
</evidence>
<dbReference type="Proteomes" id="UP001497623">
    <property type="component" value="Unassembled WGS sequence"/>
</dbReference>
<gene>
    <name evidence="2" type="ORF">MNOR_LOCUS7703</name>
</gene>
<evidence type="ECO:0000256" key="1">
    <source>
        <dbReference type="SAM" id="Phobius"/>
    </source>
</evidence>
<keyword evidence="1" id="KW-0812">Transmembrane</keyword>
<keyword evidence="1" id="KW-1133">Transmembrane helix</keyword>
<proteinExistence type="predicted"/>
<evidence type="ECO:0000313" key="3">
    <source>
        <dbReference type="Proteomes" id="UP001497623"/>
    </source>
</evidence>
<organism evidence="2 3">
    <name type="scientific">Meganyctiphanes norvegica</name>
    <name type="common">Northern krill</name>
    <name type="synonym">Thysanopoda norvegica</name>
    <dbReference type="NCBI Taxonomy" id="48144"/>
    <lineage>
        <taxon>Eukaryota</taxon>
        <taxon>Metazoa</taxon>
        <taxon>Ecdysozoa</taxon>
        <taxon>Arthropoda</taxon>
        <taxon>Crustacea</taxon>
        <taxon>Multicrustacea</taxon>
        <taxon>Malacostraca</taxon>
        <taxon>Eumalacostraca</taxon>
        <taxon>Eucarida</taxon>
        <taxon>Euphausiacea</taxon>
        <taxon>Euphausiidae</taxon>
        <taxon>Meganyctiphanes</taxon>
    </lineage>
</organism>
<dbReference type="EMBL" id="CAXKWB010003437">
    <property type="protein sequence ID" value="CAL4069261.1"/>
    <property type="molecule type" value="Genomic_DNA"/>
</dbReference>
<comment type="caution">
    <text evidence="2">The sequence shown here is derived from an EMBL/GenBank/DDBJ whole genome shotgun (WGS) entry which is preliminary data.</text>
</comment>
<accession>A0AAV2Q485</accession>
<feature type="transmembrane region" description="Helical" evidence="1">
    <location>
        <begin position="36"/>
        <end position="54"/>
    </location>
</feature>
<protein>
    <recommendedName>
        <fullName evidence="4">SWIM-type domain-containing protein</fullName>
    </recommendedName>
</protein>
<dbReference type="AlphaFoldDB" id="A0AAV2Q485"/>
<keyword evidence="1" id="KW-0472">Membrane</keyword>
<feature type="transmembrane region" description="Helical" evidence="1">
    <location>
        <begin position="60"/>
        <end position="76"/>
    </location>
</feature>
<keyword evidence="3" id="KW-1185">Reference proteome</keyword>